<evidence type="ECO:0000313" key="10">
    <source>
        <dbReference type="Proteomes" id="UP001341245"/>
    </source>
</evidence>
<evidence type="ECO:0000256" key="1">
    <source>
        <dbReference type="ARBA" id="ARBA00001947"/>
    </source>
</evidence>
<gene>
    <name evidence="9" type="ORF">QM012_004559</name>
</gene>
<sequence length="259" mass="29316">MRPLAQFAVRASRSARPLRAFKPIPNRFFHSSPRSLCQDSQNDDEYRGFAHTLAERVEQWSSSMEQSDPDFFPKSAKGQSPKILWIGCADSRIPESTILGLKPGEVFVHRNIANIIQPTDINSLSVIEFAVAHLKVEHILVCGHTSCGGVNAALANNRLGLLDIWLQPMRQLRMDHTDELEKMDSQSDKTHRLSQYNILRGLEVLRMNPTVIDAMRERNLQLHGVIYHVENGKLEVVESSEDEHRLKKRLAAFTTKSAA</sequence>
<evidence type="ECO:0000256" key="2">
    <source>
        <dbReference type="ARBA" id="ARBA00006217"/>
    </source>
</evidence>
<keyword evidence="4" id="KW-0479">Metal-binding</keyword>
<dbReference type="InterPro" id="IPR036874">
    <property type="entry name" value="Carbonic_anhydrase_sf"/>
</dbReference>
<evidence type="ECO:0000256" key="5">
    <source>
        <dbReference type="ARBA" id="ARBA00022833"/>
    </source>
</evidence>
<comment type="caution">
    <text evidence="9">The sequence shown here is derived from an EMBL/GenBank/DDBJ whole genome shotgun (WGS) entry which is preliminary data.</text>
</comment>
<organism evidence="9 10">
    <name type="scientific">Aureobasidium pullulans</name>
    <name type="common">Black yeast</name>
    <name type="synonym">Pullularia pullulans</name>
    <dbReference type="NCBI Taxonomy" id="5580"/>
    <lineage>
        <taxon>Eukaryota</taxon>
        <taxon>Fungi</taxon>
        <taxon>Dikarya</taxon>
        <taxon>Ascomycota</taxon>
        <taxon>Pezizomycotina</taxon>
        <taxon>Dothideomycetes</taxon>
        <taxon>Dothideomycetidae</taxon>
        <taxon>Dothideales</taxon>
        <taxon>Saccotheciaceae</taxon>
        <taxon>Aureobasidium</taxon>
    </lineage>
</organism>
<dbReference type="InterPro" id="IPR001765">
    <property type="entry name" value="Carbonic_anhydrase"/>
</dbReference>
<dbReference type="EC" id="4.2.1.1" evidence="3 8"/>
<evidence type="ECO:0000313" key="9">
    <source>
        <dbReference type="EMBL" id="KAK6007745.1"/>
    </source>
</evidence>
<dbReference type="PANTHER" id="PTHR11002:SF76">
    <property type="entry name" value="CARBONIC ANHYDRASE"/>
    <property type="match status" value="1"/>
</dbReference>
<keyword evidence="6 8" id="KW-0456">Lyase</keyword>
<proteinExistence type="inferred from homology"/>
<keyword evidence="10" id="KW-1185">Reference proteome</keyword>
<name>A0ABR0TV65_AURPU</name>
<dbReference type="Pfam" id="PF00484">
    <property type="entry name" value="Pro_CA"/>
    <property type="match status" value="1"/>
</dbReference>
<evidence type="ECO:0000256" key="8">
    <source>
        <dbReference type="RuleBase" id="RU003956"/>
    </source>
</evidence>
<dbReference type="InterPro" id="IPR015892">
    <property type="entry name" value="Carbonic_anhydrase_CS"/>
</dbReference>
<dbReference type="Proteomes" id="UP001341245">
    <property type="component" value="Unassembled WGS sequence"/>
</dbReference>
<evidence type="ECO:0000256" key="7">
    <source>
        <dbReference type="ARBA" id="ARBA00048348"/>
    </source>
</evidence>
<evidence type="ECO:0000256" key="3">
    <source>
        <dbReference type="ARBA" id="ARBA00012925"/>
    </source>
</evidence>
<dbReference type="Gene3D" id="3.40.1050.10">
    <property type="entry name" value="Carbonic anhydrase"/>
    <property type="match status" value="1"/>
</dbReference>
<dbReference type="SMART" id="SM00947">
    <property type="entry name" value="Pro_CA"/>
    <property type="match status" value="1"/>
</dbReference>
<keyword evidence="5 8" id="KW-0862">Zinc</keyword>
<accession>A0ABR0TV65</accession>
<dbReference type="EMBL" id="JASGXD010000002">
    <property type="protein sequence ID" value="KAK6007745.1"/>
    <property type="molecule type" value="Genomic_DNA"/>
</dbReference>
<protein>
    <recommendedName>
        <fullName evidence="3 8">Carbonic anhydrase</fullName>
        <ecNumber evidence="3 8">4.2.1.1</ecNumber>
    </recommendedName>
    <alternativeName>
        <fullName evidence="8">Carbonate dehydratase</fullName>
    </alternativeName>
</protein>
<dbReference type="SUPFAM" id="SSF53056">
    <property type="entry name" value="beta-carbonic anhydrase, cab"/>
    <property type="match status" value="1"/>
</dbReference>
<evidence type="ECO:0000256" key="6">
    <source>
        <dbReference type="ARBA" id="ARBA00023239"/>
    </source>
</evidence>
<dbReference type="CDD" id="cd00883">
    <property type="entry name" value="beta_CA_cladeA"/>
    <property type="match status" value="1"/>
</dbReference>
<dbReference type="PANTHER" id="PTHR11002">
    <property type="entry name" value="CARBONIC ANHYDRASE"/>
    <property type="match status" value="1"/>
</dbReference>
<comment type="catalytic activity">
    <reaction evidence="7 8">
        <text>hydrogencarbonate + H(+) = CO2 + H2O</text>
        <dbReference type="Rhea" id="RHEA:10748"/>
        <dbReference type="ChEBI" id="CHEBI:15377"/>
        <dbReference type="ChEBI" id="CHEBI:15378"/>
        <dbReference type="ChEBI" id="CHEBI:16526"/>
        <dbReference type="ChEBI" id="CHEBI:17544"/>
        <dbReference type="EC" id="4.2.1.1"/>
    </reaction>
</comment>
<reference evidence="9 10" key="1">
    <citation type="submission" date="2023-11" db="EMBL/GenBank/DDBJ databases">
        <title>Draft genome sequence and annotation of the polyextremotolerant black yeast-like fungus Aureobasidium pullulans NRRL 62042.</title>
        <authorList>
            <person name="Dielentheis-Frenken M.R.E."/>
            <person name="Wibberg D."/>
            <person name="Blank L.M."/>
            <person name="Tiso T."/>
        </authorList>
    </citation>
    <scope>NUCLEOTIDE SEQUENCE [LARGE SCALE GENOMIC DNA]</scope>
    <source>
        <strain evidence="9 10">NRRL 62042</strain>
    </source>
</reference>
<dbReference type="PROSITE" id="PS00705">
    <property type="entry name" value="PROK_CO2_ANHYDRASE_2"/>
    <property type="match status" value="1"/>
</dbReference>
<comment type="similarity">
    <text evidence="2 8">Belongs to the beta-class carbonic anhydrase family.</text>
</comment>
<comment type="cofactor">
    <cofactor evidence="1">
        <name>Zn(2+)</name>
        <dbReference type="ChEBI" id="CHEBI:29105"/>
    </cofactor>
</comment>
<evidence type="ECO:0000256" key="4">
    <source>
        <dbReference type="ARBA" id="ARBA00022723"/>
    </source>
</evidence>
<comment type="function">
    <text evidence="8">Reversible hydration of carbon dioxide.</text>
</comment>